<gene>
    <name evidence="2" type="ORF">DFH08DRAFT_926343</name>
</gene>
<sequence length="373" mass="41224">MDWDDTVGSHGLAALSRITLSVSLLGGASTSNRSSHSLREPSARYKAAVEAEKDQSDDEPAQRKKRKRKTAQPRVAKPANLNVDVEESASGEDFFVDNDESSSESTDSEVGLTVEGEEAASVLPSKTNPKSSRTRSKGKEKAAPKKKQKTAAPSDPIQPEAGVSPSEPSAKATRKPPPVKKNAIWNFFEYIPQPDVQNPLKDAKYYKCHLGKALVPITAGANGNVTPLRNHLKTHFPDYWRMYLVWNEKGTAEPPAEDLLIAKGEQPMTPEVARRYQSKVDKIEGNIASALQKQAAKSMEPWDQSHFEELLAKWIASCDQPFSVVLEPEFQALLNYVHYHSGRVLRIPGPKAVRTRIMQMGEDVEKELKALFA</sequence>
<feature type="compositionally biased region" description="Acidic residues" evidence="1">
    <location>
        <begin position="84"/>
        <end position="102"/>
    </location>
</feature>
<keyword evidence="3" id="KW-1185">Reference proteome</keyword>
<organism evidence="2 3">
    <name type="scientific">Mycena albidolilacea</name>
    <dbReference type="NCBI Taxonomy" id="1033008"/>
    <lineage>
        <taxon>Eukaryota</taxon>
        <taxon>Fungi</taxon>
        <taxon>Dikarya</taxon>
        <taxon>Basidiomycota</taxon>
        <taxon>Agaricomycotina</taxon>
        <taxon>Agaricomycetes</taxon>
        <taxon>Agaricomycetidae</taxon>
        <taxon>Agaricales</taxon>
        <taxon>Marasmiineae</taxon>
        <taxon>Mycenaceae</taxon>
        <taxon>Mycena</taxon>
    </lineage>
</organism>
<feature type="non-terminal residue" evidence="2">
    <location>
        <position position="373"/>
    </location>
</feature>
<dbReference type="Proteomes" id="UP001218218">
    <property type="component" value="Unassembled WGS sequence"/>
</dbReference>
<evidence type="ECO:0000256" key="1">
    <source>
        <dbReference type="SAM" id="MobiDB-lite"/>
    </source>
</evidence>
<name>A0AAD7EGW0_9AGAR</name>
<reference evidence="2" key="1">
    <citation type="submission" date="2023-03" db="EMBL/GenBank/DDBJ databases">
        <title>Massive genome expansion in bonnet fungi (Mycena s.s.) driven by repeated elements and novel gene families across ecological guilds.</title>
        <authorList>
            <consortium name="Lawrence Berkeley National Laboratory"/>
            <person name="Harder C.B."/>
            <person name="Miyauchi S."/>
            <person name="Viragh M."/>
            <person name="Kuo A."/>
            <person name="Thoen E."/>
            <person name="Andreopoulos B."/>
            <person name="Lu D."/>
            <person name="Skrede I."/>
            <person name="Drula E."/>
            <person name="Henrissat B."/>
            <person name="Morin E."/>
            <person name="Kohler A."/>
            <person name="Barry K."/>
            <person name="LaButti K."/>
            <person name="Morin E."/>
            <person name="Salamov A."/>
            <person name="Lipzen A."/>
            <person name="Mereny Z."/>
            <person name="Hegedus B."/>
            <person name="Baldrian P."/>
            <person name="Stursova M."/>
            <person name="Weitz H."/>
            <person name="Taylor A."/>
            <person name="Grigoriev I.V."/>
            <person name="Nagy L.G."/>
            <person name="Martin F."/>
            <person name="Kauserud H."/>
        </authorList>
    </citation>
    <scope>NUCLEOTIDE SEQUENCE</scope>
    <source>
        <strain evidence="2">CBHHK002</strain>
    </source>
</reference>
<accession>A0AAD7EGW0</accession>
<feature type="region of interest" description="Disordered" evidence="1">
    <location>
        <begin position="27"/>
        <end position="178"/>
    </location>
</feature>
<protein>
    <submittedName>
        <fullName evidence="2">Uncharacterized protein</fullName>
    </submittedName>
</protein>
<evidence type="ECO:0000313" key="2">
    <source>
        <dbReference type="EMBL" id="KAJ7323857.1"/>
    </source>
</evidence>
<evidence type="ECO:0000313" key="3">
    <source>
        <dbReference type="Proteomes" id="UP001218218"/>
    </source>
</evidence>
<dbReference type="AlphaFoldDB" id="A0AAD7EGW0"/>
<comment type="caution">
    <text evidence="2">The sequence shown here is derived from an EMBL/GenBank/DDBJ whole genome shotgun (WGS) entry which is preliminary data.</text>
</comment>
<feature type="compositionally biased region" description="Basic and acidic residues" evidence="1">
    <location>
        <begin position="37"/>
        <end position="54"/>
    </location>
</feature>
<proteinExistence type="predicted"/>
<dbReference type="EMBL" id="JARIHO010000045">
    <property type="protein sequence ID" value="KAJ7323857.1"/>
    <property type="molecule type" value="Genomic_DNA"/>
</dbReference>